<proteinExistence type="predicted"/>
<name>A0A1I2GKG9_9BACT</name>
<evidence type="ECO:0000313" key="2">
    <source>
        <dbReference type="Proteomes" id="UP000198964"/>
    </source>
</evidence>
<accession>A0A1I2GKG9</accession>
<evidence type="ECO:0000313" key="1">
    <source>
        <dbReference type="EMBL" id="SFF17733.1"/>
    </source>
</evidence>
<dbReference type="AlphaFoldDB" id="A0A1I2GKG9"/>
<dbReference type="STRING" id="655355.SAMN05216283_1039"/>
<dbReference type="EMBL" id="FONW01000003">
    <property type="protein sequence ID" value="SFF17733.1"/>
    <property type="molecule type" value="Genomic_DNA"/>
</dbReference>
<dbReference type="Pfam" id="PF09411">
    <property type="entry name" value="PagL"/>
    <property type="match status" value="1"/>
</dbReference>
<organism evidence="1 2">
    <name type="scientific">Sunxiuqinia elliptica</name>
    <dbReference type="NCBI Taxonomy" id="655355"/>
    <lineage>
        <taxon>Bacteria</taxon>
        <taxon>Pseudomonadati</taxon>
        <taxon>Bacteroidota</taxon>
        <taxon>Bacteroidia</taxon>
        <taxon>Marinilabiliales</taxon>
        <taxon>Prolixibacteraceae</taxon>
        <taxon>Sunxiuqinia</taxon>
    </lineage>
</organism>
<gene>
    <name evidence="1" type="ORF">SAMN05216283_1039</name>
</gene>
<dbReference type="RefSeq" id="WP_093919449.1">
    <property type="nucleotide sequence ID" value="NZ_FONW01000003.1"/>
</dbReference>
<dbReference type="Proteomes" id="UP000198964">
    <property type="component" value="Unassembled WGS sequence"/>
</dbReference>
<protein>
    <submittedName>
        <fullName evidence="1">Lipid A 3-O-deacylase (PagL)</fullName>
    </submittedName>
</protein>
<dbReference type="Gene3D" id="2.40.160.20">
    <property type="match status" value="1"/>
</dbReference>
<reference evidence="1 2" key="1">
    <citation type="submission" date="2016-10" db="EMBL/GenBank/DDBJ databases">
        <authorList>
            <person name="de Groot N.N."/>
        </authorList>
    </citation>
    <scope>NUCLEOTIDE SEQUENCE [LARGE SCALE GENOMIC DNA]</scope>
    <source>
        <strain evidence="1 2">CGMCC 1.9156</strain>
    </source>
</reference>
<keyword evidence="2" id="KW-1185">Reference proteome</keyword>
<sequence length="383" mass="43568">MRLNVNQKLGMLMLVLLLSVGTLLGQSNKFRMIEMRGHSGSHLYGGETLGEFLKYGYSSGELRLGWQSDDDSEWSANYGQPMYGIGLYSGNIGNADVFGNPNAVFGWMTFQTSKPHRRNVFEISPAFGLTYNLEPYNEATNPQNDAIGSRFAVYFNMNAGFAYQLTRELDLTYGMDITHFSNGRTFVPNWGLNMLGFNLGLRYHYNRLQQQVDPGPHPKNIVEARRKRISKQANELIDLNSLSFYAAIGTVQNYAEDGIAEVNRYAAYSFVLDYEYRYNTMISFLAGFDFFRDESLKPKYPESADRNLWGVHGGAAYHFWRLAILLEAGTYLGDDRGKDPLFLRPALRFDWTQHVKLQLGLKTRRGASADWIETGVVLTPFSW</sequence>
<dbReference type="InterPro" id="IPR018550">
    <property type="entry name" value="Lipid-A_deacylase-rel"/>
</dbReference>